<dbReference type="PANTHER" id="PTHR12741:SF15">
    <property type="entry name" value="1,3-BETA-GLUCAN SYNTHASE COMPONENT FKS3"/>
    <property type="match status" value="1"/>
</dbReference>
<feature type="transmembrane region" description="Helical" evidence="12">
    <location>
        <begin position="1531"/>
        <end position="1553"/>
    </location>
</feature>
<dbReference type="SMART" id="SM01205">
    <property type="entry name" value="FKS1_dom1"/>
    <property type="match status" value="1"/>
</dbReference>
<organism evidence="14 15">
    <name type="scientific">Saccharomycodes ludwigii</name>
    <dbReference type="NCBI Taxonomy" id="36035"/>
    <lineage>
        <taxon>Eukaryota</taxon>
        <taxon>Fungi</taxon>
        <taxon>Dikarya</taxon>
        <taxon>Ascomycota</taxon>
        <taxon>Saccharomycotina</taxon>
        <taxon>Saccharomycetes</taxon>
        <taxon>Saccharomycodales</taxon>
        <taxon>Saccharomycodaceae</taxon>
        <taxon>Saccharomycodes</taxon>
    </lineage>
</organism>
<feature type="transmembrane region" description="Helical" evidence="12">
    <location>
        <begin position="1643"/>
        <end position="1664"/>
    </location>
</feature>
<keyword evidence="5" id="KW-0808">Transferase</keyword>
<dbReference type="InterPro" id="IPR056261">
    <property type="entry name" value="FKS1-like_dom2"/>
</dbReference>
<feature type="transmembrane region" description="Helical" evidence="12">
    <location>
        <begin position="645"/>
        <end position="671"/>
    </location>
</feature>
<comment type="subcellular location">
    <subcellularLocation>
        <location evidence="1">Membrane</location>
        <topology evidence="1">Multi-pass membrane protein</topology>
    </subcellularLocation>
</comment>
<evidence type="ECO:0000313" key="15">
    <source>
        <dbReference type="Proteomes" id="UP000262825"/>
    </source>
</evidence>
<keyword evidence="4" id="KW-0328">Glycosyltransferase</keyword>
<dbReference type="EC" id="2.4.1.34" evidence="3"/>
<dbReference type="GO" id="GO:0000148">
    <property type="term" value="C:1,3-beta-D-glucan synthase complex"/>
    <property type="evidence" value="ECO:0007669"/>
    <property type="project" value="InterPro"/>
</dbReference>
<feature type="compositionally biased region" description="Low complexity" evidence="11">
    <location>
        <begin position="876"/>
        <end position="885"/>
    </location>
</feature>
<feature type="transmembrane region" description="Helical" evidence="12">
    <location>
        <begin position="1771"/>
        <end position="1790"/>
    </location>
</feature>
<evidence type="ECO:0000256" key="12">
    <source>
        <dbReference type="SAM" id="Phobius"/>
    </source>
</evidence>
<sequence>MRSDLNEPSSASVSAASSSLSMLSTEFPAWCKDDKIPVSLEKLSAIFDDLTNKFGFQKSNRDNMFHHLLAQLDSRASRTTANMALVSLHSSYIGGNNANYKKWFFACQLDLDEEIGFNNITLHGKSNQRNKALAKKRGVNIKEQMEILEQKEQEFLNNNHTQIFIPDISRTNGNSIFNNVSNNSLANNKNGNGIDTITNDVFELDEENCKKNKKKRKKGKYGKLKYQNLDYKWTLRMKQLTSEEMARQLALYLLCWGEANQVRFTPECLCFIFKCALDYDFHNLSPDENKKLMDNPMEEFDYLDNVITPIYNFLRDQVYEKVGDKYNKRERDHKDIIGYDDANQLFWYPEGIERIVLHNGDRLVDKPLHERYLYLRDVNWSKVFYKTYREKRTWLHCATNFNRIWIIHFSTFWFFTSFNTPTLYTKNYIQLLNNPPTPQARFSVVAFSGTIACMVQIFATMAEWTFVPREWPGAQHLLKRMLGLLFCFLINFVPSIYTLGMFDLDVHSQSAYIISIGQLVIAMITIVFFSIRPLGGLFTSYLNKGKTRRRYISSQTFTASFARLTGRSKWFSHGLWVSVFFCKFIESYFFLTLSLRDPIRVLSILDMSRCKGDKYLNTLLCKLQPKITLFIMLIADLVLFFLDTYLWYIVCNCVFSIILSISLGTSILTPWKNIYSRLPKRIYSKILATSEMDVQYKPKLLISQVWNAVVISMYREHLLSIDHVRRLLYQQVDSVMPGKKTLKSPTFFVAEDDSTFKSTEYFQENSEAQRRVSFFAQSLSTPITEPIPVECMPSFTVLIPHYSEKIVLSLREIIKEENANTKITLLEYLKQLYPHEWECFVRDTKLLAFESGYISSDKAKRGNLDQEEKEDDSHANNSPNLTNNDNDYDFIQNRINDLPFYSVGFNSSNAEFTLRTRIWASLRTQTLYRTISGFMNYAKAIKLLYRIENPSMVQVYGEDQEGLDLELEGMANRKFKMVVSMQRLEKFTPNELEATNFLLRAYPHLRIAYLEENKQDSHIYSCLIDGFCDIDAETGKRIPMYRVRLSGNPILGDGKSDNQNHAIIFYRGEYIQVIDANQDNYLEECLKIRSVLSEFEELEMDNTLPYIPGVEYHYDKAPVAIVGAREYIFSENIGVLGDIAAGKEQTFGTLFARTLAEIGAKLHYGHPDFINAIFMTTRGGLSKSQKGLHLNEDIYAGMTAICRGGRIKHSDYYQCGKGRDLGFCQILNFTTKIGAGMGEQLLSREYYYIGTQMPIDRFLSFFYAHPGFHLNNLFITMSVQLFFLLLLNIGSMNHELIKCVYNKDIPITDVEKPIGCYNLEPVLHWVTIFVLSIFIVFFISFAPLLIQELLERGIWKSISRFFHHILSMAPFFEVFVCQIYSNSLMSDVTFGGARYISTGRGFAVTRIEFYQLYTRFSTTSIYSGCKLFLMLLFSMVSMWQPALLWFCITLISMCLAPFIFNPHQFSFVDFFVDYRELLRWFSHGYGAYSPNSWTSYTKVSRARYTGFKKKMISDESEKNLPDIKKPYFKNLFVAEFLKPVFTFIFSFTAYTFINAQTGVRMVQPTNSVLRLVIVGLMPILVNQIVLAFLFAVALFTGPTTSCFCNKTGDLMAGISHTVSVFIYLLDFQVIWFLEGWDFTRTLLLLIVVINLHDVIFKFITIFMLTREFKNNKSSIAWWSGNWYRTGMGWATITQPMREYTIQIMESSYFTADFLCSHLLLSLQVPFVFIPFFDRCHSMILFWLKPNILNTQKFIYTKKQLIRRKKIVRRYIFIYFVILTSLLTFLVLPIFTAKYIPDISGTLSKTTFEGLIQPKMQHNNDTGENAPKTFLLKAPEPGPIIKTVR</sequence>
<evidence type="ECO:0000256" key="9">
    <source>
        <dbReference type="ARBA" id="ARBA00031935"/>
    </source>
</evidence>
<feature type="domain" description="1,3-beta-glucan synthase component FKS1-like" evidence="13">
    <location>
        <begin position="243"/>
        <end position="360"/>
    </location>
</feature>
<evidence type="ECO:0000256" key="5">
    <source>
        <dbReference type="ARBA" id="ARBA00022679"/>
    </source>
</evidence>
<feature type="transmembrane region" description="Helical" evidence="12">
    <location>
        <begin position="1270"/>
        <end position="1289"/>
    </location>
</feature>
<evidence type="ECO:0000256" key="2">
    <source>
        <dbReference type="ARBA" id="ARBA00009040"/>
    </source>
</evidence>
<dbReference type="VEuPathDB" id="FungiDB:SCODWIG_01482"/>
<evidence type="ECO:0000256" key="7">
    <source>
        <dbReference type="ARBA" id="ARBA00022989"/>
    </source>
</evidence>
<dbReference type="Pfam" id="PF14288">
    <property type="entry name" value="FKS1_dom1"/>
    <property type="match status" value="1"/>
</dbReference>
<evidence type="ECO:0000313" key="14">
    <source>
        <dbReference type="EMBL" id="SSD59721.1"/>
    </source>
</evidence>
<evidence type="ECO:0000256" key="1">
    <source>
        <dbReference type="ARBA" id="ARBA00004141"/>
    </source>
</evidence>
<keyword evidence="7 12" id="KW-1133">Transmembrane helix</keyword>
<feature type="transmembrane region" description="Helical" evidence="12">
    <location>
        <begin position="511"/>
        <end position="531"/>
    </location>
</feature>
<feature type="transmembrane region" description="Helical" evidence="12">
    <location>
        <begin position="615"/>
        <end position="639"/>
    </location>
</feature>
<dbReference type="Pfam" id="PF23605">
    <property type="entry name" value="FKS1_dom2"/>
    <property type="match status" value="1"/>
</dbReference>
<feature type="transmembrane region" description="Helical" evidence="12">
    <location>
        <begin position="1573"/>
        <end position="1598"/>
    </location>
</feature>
<feature type="compositionally biased region" description="Basic and acidic residues" evidence="11">
    <location>
        <begin position="860"/>
        <end position="874"/>
    </location>
</feature>
<evidence type="ECO:0000256" key="8">
    <source>
        <dbReference type="ARBA" id="ARBA00023136"/>
    </source>
</evidence>
<evidence type="ECO:0000259" key="13">
    <source>
        <dbReference type="SMART" id="SM01205"/>
    </source>
</evidence>
<dbReference type="GO" id="GO:0051278">
    <property type="term" value="P:fungal-type cell wall polysaccharide biosynthetic process"/>
    <property type="evidence" value="ECO:0007669"/>
    <property type="project" value="TreeGrafter"/>
</dbReference>
<dbReference type="GO" id="GO:0006075">
    <property type="term" value="P:(1-&gt;3)-beta-D-glucan biosynthetic process"/>
    <property type="evidence" value="ECO:0007669"/>
    <property type="project" value="InterPro"/>
</dbReference>
<keyword evidence="6 12" id="KW-0812">Transmembrane</keyword>
<feature type="transmembrane region" description="Helical" evidence="12">
    <location>
        <begin position="1322"/>
        <end position="1346"/>
    </location>
</feature>
<feature type="region of interest" description="Disordered" evidence="11">
    <location>
        <begin position="860"/>
        <end position="886"/>
    </location>
</feature>
<comment type="catalytic activity">
    <reaction evidence="10">
        <text>[(1-&gt;3)-beta-D-glucosyl](n) + UDP-alpha-D-glucose = [(1-&gt;3)-beta-D-glucosyl](n+1) + UDP + H(+)</text>
        <dbReference type="Rhea" id="RHEA:21476"/>
        <dbReference type="Rhea" id="RHEA-COMP:11146"/>
        <dbReference type="Rhea" id="RHEA-COMP:14303"/>
        <dbReference type="ChEBI" id="CHEBI:15378"/>
        <dbReference type="ChEBI" id="CHEBI:37671"/>
        <dbReference type="ChEBI" id="CHEBI:58223"/>
        <dbReference type="ChEBI" id="CHEBI:58885"/>
        <dbReference type="EC" id="2.4.1.34"/>
    </reaction>
</comment>
<keyword evidence="8 12" id="KW-0472">Membrane</keyword>
<evidence type="ECO:0000256" key="10">
    <source>
        <dbReference type="ARBA" id="ARBA00047777"/>
    </source>
</evidence>
<protein>
    <recommendedName>
        <fullName evidence="3">1,3-beta-glucan synthase</fullName>
        <ecNumber evidence="3">2.4.1.34</ecNumber>
    </recommendedName>
    <alternativeName>
        <fullName evidence="9">1,3-beta-D-glucan-UDP glucosyltransferase</fullName>
    </alternativeName>
</protein>
<feature type="transmembrane region" description="Helical" evidence="12">
    <location>
        <begin position="575"/>
        <end position="595"/>
    </location>
</feature>
<dbReference type="Proteomes" id="UP000262825">
    <property type="component" value="Unassembled WGS sequence"/>
</dbReference>
<dbReference type="Pfam" id="PF02364">
    <property type="entry name" value="Glucan_synthase"/>
    <property type="match status" value="1"/>
</dbReference>
<reference evidence="15" key="1">
    <citation type="submission" date="2018-06" db="EMBL/GenBank/DDBJ databases">
        <authorList>
            <person name="Guldener U."/>
        </authorList>
    </citation>
    <scope>NUCLEOTIDE SEQUENCE [LARGE SCALE GENOMIC DNA]</scope>
    <source>
        <strain evidence="15">UTAD17</strain>
    </source>
</reference>
<feature type="transmembrane region" description="Helical" evidence="12">
    <location>
        <begin position="1442"/>
        <end position="1460"/>
    </location>
</feature>
<dbReference type="EMBL" id="UFAJ01000192">
    <property type="protein sequence ID" value="SSD59721.1"/>
    <property type="molecule type" value="Genomic_DNA"/>
</dbReference>
<feature type="transmembrane region" description="Helical" evidence="12">
    <location>
        <begin position="1610"/>
        <end position="1631"/>
    </location>
</feature>
<proteinExistence type="inferred from homology"/>
<accession>A0A376B500</accession>
<dbReference type="GO" id="GO:0003843">
    <property type="term" value="F:1,3-beta-D-glucan synthase activity"/>
    <property type="evidence" value="ECO:0007669"/>
    <property type="project" value="UniProtKB-EC"/>
</dbReference>
<keyword evidence="15" id="KW-1185">Reference proteome</keyword>
<evidence type="ECO:0000256" key="3">
    <source>
        <dbReference type="ARBA" id="ARBA00012589"/>
    </source>
</evidence>
<evidence type="ECO:0000256" key="4">
    <source>
        <dbReference type="ARBA" id="ARBA00022676"/>
    </source>
</evidence>
<name>A0A376B500_9ASCO</name>
<dbReference type="InterPro" id="IPR026899">
    <property type="entry name" value="FKS1-like_dom1"/>
</dbReference>
<dbReference type="InterPro" id="IPR003440">
    <property type="entry name" value="Glyco_trans_48_dom"/>
</dbReference>
<feature type="transmembrane region" description="Helical" evidence="12">
    <location>
        <begin position="481"/>
        <end position="499"/>
    </location>
</feature>
<dbReference type="GO" id="GO:0005886">
    <property type="term" value="C:plasma membrane"/>
    <property type="evidence" value="ECO:0007669"/>
    <property type="project" value="TreeGrafter"/>
</dbReference>
<gene>
    <name evidence="14" type="ORF">SCODWIG_01482</name>
</gene>
<evidence type="ECO:0000256" key="6">
    <source>
        <dbReference type="ARBA" id="ARBA00022692"/>
    </source>
</evidence>
<dbReference type="PANTHER" id="PTHR12741">
    <property type="entry name" value="LYST-INTERACTING PROTEIN LIP5 DOPAMINE RESPONSIVE PROTEIN DRG-1"/>
    <property type="match status" value="1"/>
</dbReference>
<comment type="similarity">
    <text evidence="2">Belongs to the glycosyltransferase 48 family.</text>
</comment>
<feature type="transmembrane region" description="Helical" evidence="12">
    <location>
        <begin position="444"/>
        <end position="461"/>
    </location>
</feature>
<evidence type="ECO:0000256" key="11">
    <source>
        <dbReference type="SAM" id="MobiDB-lite"/>
    </source>
</evidence>